<dbReference type="PANTHER" id="PTHR11573:SF6">
    <property type="entry name" value="RIBONUCLEOSIDE-DIPHOSPHATE REDUCTASE LARGE SUBUNIT"/>
    <property type="match status" value="1"/>
</dbReference>
<dbReference type="InterPro" id="IPR039718">
    <property type="entry name" value="Rrm1"/>
</dbReference>
<accession>A0A256JSQ4</accession>
<comment type="caution">
    <text evidence="3">The sequence shown here is derived from an EMBL/GenBank/DDBJ whole genome shotgun (WGS) entry which is preliminary data.</text>
</comment>
<dbReference type="PANTHER" id="PTHR11573">
    <property type="entry name" value="RIBONUCLEOSIDE-DIPHOSPHATE REDUCTASE LARGE CHAIN"/>
    <property type="match status" value="1"/>
</dbReference>
<dbReference type="SUPFAM" id="SSF51998">
    <property type="entry name" value="PFL-like glycyl radical enzymes"/>
    <property type="match status" value="1"/>
</dbReference>
<dbReference type="GO" id="GO:0005971">
    <property type="term" value="C:ribonucleoside-diphosphate reductase complex"/>
    <property type="evidence" value="ECO:0007669"/>
    <property type="project" value="TreeGrafter"/>
</dbReference>
<dbReference type="Gene3D" id="3.20.70.20">
    <property type="match status" value="1"/>
</dbReference>
<dbReference type="Pfam" id="PF02867">
    <property type="entry name" value="Ribonuc_red_lgC"/>
    <property type="match status" value="3"/>
</dbReference>
<protein>
    <submittedName>
        <fullName evidence="3">Ribonucleoside-diphosphate reductase subunit alpha</fullName>
    </submittedName>
</protein>
<dbReference type="GO" id="GO:0004748">
    <property type="term" value="F:ribonucleoside-diphosphate reductase activity, thioredoxin disulfide as acceptor"/>
    <property type="evidence" value="ECO:0007669"/>
    <property type="project" value="TreeGrafter"/>
</dbReference>
<dbReference type="NCBIfam" id="NF006577">
    <property type="entry name" value="PRK09102.1"/>
    <property type="match status" value="1"/>
</dbReference>
<dbReference type="InterPro" id="IPR000788">
    <property type="entry name" value="RNR_lg_C"/>
</dbReference>
<evidence type="ECO:0000256" key="1">
    <source>
        <dbReference type="ARBA" id="ARBA00010406"/>
    </source>
</evidence>
<dbReference type="GO" id="GO:0005524">
    <property type="term" value="F:ATP binding"/>
    <property type="evidence" value="ECO:0007669"/>
    <property type="project" value="TreeGrafter"/>
</dbReference>
<dbReference type="RefSeq" id="WP_094495643.1">
    <property type="nucleotide sequence ID" value="NZ_JAQMRM010000048.1"/>
</dbReference>
<comment type="similarity">
    <text evidence="1">Belongs to the ribonucleoside diphosphate reductase large chain family.</text>
</comment>
<reference evidence="3 4" key="1">
    <citation type="journal article" date="2014" name="Front. Microbiol.">
        <title>Population and genomic analysis of the genus Halorubrum.</title>
        <authorList>
            <person name="Fullmer M.S."/>
            <person name="Soucy S.M."/>
            <person name="Swithers K.S."/>
            <person name="Makkay A.M."/>
            <person name="Wheeler R."/>
            <person name="Ventosa A."/>
            <person name="Gogarten J.P."/>
            <person name="Papke R.T."/>
        </authorList>
    </citation>
    <scope>NUCLEOTIDE SEQUENCE [LARGE SCALE GENOMIC DNA]</scope>
    <source>
        <strain evidence="3 4">Ec15</strain>
    </source>
</reference>
<evidence type="ECO:0000313" key="3">
    <source>
        <dbReference type="EMBL" id="OYR71237.1"/>
    </source>
</evidence>
<dbReference type="NCBIfam" id="TIGR02510">
    <property type="entry name" value="NrdE-prime"/>
    <property type="match status" value="1"/>
</dbReference>
<feature type="domain" description="Ribonucleotide reductase large subunit C-terminal" evidence="2">
    <location>
        <begin position="392"/>
        <end position="542"/>
    </location>
</feature>
<gene>
    <name evidence="3" type="ORF">DJ76_15205</name>
</gene>
<dbReference type="AlphaFoldDB" id="A0A256JSQ4"/>
<dbReference type="InterPro" id="IPR013350">
    <property type="entry name" value="RNR_alpha"/>
</dbReference>
<feature type="domain" description="Ribonucleotide reductase large subunit C-terminal" evidence="2">
    <location>
        <begin position="93"/>
        <end position="214"/>
    </location>
</feature>
<evidence type="ECO:0000259" key="2">
    <source>
        <dbReference type="Pfam" id="PF02867"/>
    </source>
</evidence>
<organism evidence="3 4">
    <name type="scientific">Halorubrum ezzemoulense</name>
    <name type="common">Halorubrum chaoviator</name>
    <dbReference type="NCBI Taxonomy" id="337243"/>
    <lineage>
        <taxon>Archaea</taxon>
        <taxon>Methanobacteriati</taxon>
        <taxon>Methanobacteriota</taxon>
        <taxon>Stenosarchaea group</taxon>
        <taxon>Halobacteria</taxon>
        <taxon>Halobacteriales</taxon>
        <taxon>Haloferacaceae</taxon>
        <taxon>Halorubrum</taxon>
    </lineage>
</organism>
<sequence>MAQTEPALDEVQQQHEEPFYWLNEDSRAFLNEGYLLEGVTAEERVREIGERAEEILDDDGFADKFYDYMSRGFYSLASPVWSNFGLDRGLPISCFGSYMADSMESILYTQAEVGEMTKLGGGTSGYFGEIRPRGSPITNNGKSNGSYSFTELFDTIINVVSQGETRRGQFAGYIDIEHDDLDEWLNIKTEGDPVQDIYYGVIIGDDWFQAMVDGDEEKRETWAEIIETRINIGVPYIIFRDNMNDGKPQVYKDKGYEINASNLCTEIALPATPDESFVCCLSSMNALHYDEWKDTDAVETLTRFLDAVMEEFIQEAEGTQFMERPVRFAKRHRAIGIGVLGWHSYLQSEMIPFDSMEAMEKNEAIFRTIKERSYEESRRLADEFGEPEVLDGYGRRNATTMSVAPTKSSSVILGQVSPSIEPLKSNYFVRDGAKLKSTQKNRFLEEILKQRGRDEREVWDSIAQNDGSVQHLDCLTDEEKEVFKTFAEIPQMAIINQAAQRQKHIDQAQSLNVSIDPSEVSVKEINQLYIEAWKKGVKSLYYQHSVNAAQKFSRDILECKACES</sequence>
<proteinExistence type="inferred from homology"/>
<evidence type="ECO:0000313" key="4">
    <source>
        <dbReference type="Proteomes" id="UP000216925"/>
    </source>
</evidence>
<dbReference type="EMBL" id="NHPD01000066">
    <property type="protein sequence ID" value="OYR71237.1"/>
    <property type="molecule type" value="Genomic_DNA"/>
</dbReference>
<dbReference type="Proteomes" id="UP000216925">
    <property type="component" value="Unassembled WGS sequence"/>
</dbReference>
<feature type="domain" description="Ribonucleotide reductase large subunit C-terminal" evidence="2">
    <location>
        <begin position="219"/>
        <end position="385"/>
    </location>
</feature>
<dbReference type="PRINTS" id="PR01183">
    <property type="entry name" value="RIBORDTASEM1"/>
</dbReference>
<dbReference type="GO" id="GO:0009263">
    <property type="term" value="P:deoxyribonucleotide biosynthetic process"/>
    <property type="evidence" value="ECO:0007669"/>
    <property type="project" value="TreeGrafter"/>
</dbReference>
<name>A0A256JSQ4_HALEZ</name>